<evidence type="ECO:0000259" key="4">
    <source>
        <dbReference type="PROSITE" id="PS50930"/>
    </source>
</evidence>
<dbReference type="PANTHER" id="PTHR43335:SF11">
    <property type="entry name" value="ABC TRANSPORTER RELATED"/>
    <property type="match status" value="1"/>
</dbReference>
<dbReference type="PROSITE" id="PS50893">
    <property type="entry name" value="ABC_TRANSPORTER_2"/>
    <property type="match status" value="1"/>
</dbReference>
<comment type="caution">
    <text evidence="5">The sequence shown here is derived from an EMBL/GenBank/DDBJ whole genome shotgun (WGS) entry which is preliminary data.</text>
</comment>
<dbReference type="Proteomes" id="UP000266482">
    <property type="component" value="Unassembled WGS sequence"/>
</dbReference>
<keyword evidence="5" id="KW-0067">ATP-binding</keyword>
<accession>A0A3A1UM78</accession>
<keyword evidence="2" id="KW-0813">Transport</keyword>
<protein>
    <submittedName>
        <fullName evidence="5">ATP-binding cassette domain-containing protein</fullName>
    </submittedName>
</protein>
<dbReference type="SMART" id="SM00850">
    <property type="entry name" value="LytTR"/>
    <property type="match status" value="1"/>
</dbReference>
<evidence type="ECO:0000256" key="1">
    <source>
        <dbReference type="ARBA" id="ARBA00005417"/>
    </source>
</evidence>
<evidence type="ECO:0000259" key="3">
    <source>
        <dbReference type="PROSITE" id="PS50893"/>
    </source>
</evidence>
<dbReference type="GO" id="GO:0003677">
    <property type="term" value="F:DNA binding"/>
    <property type="evidence" value="ECO:0007669"/>
    <property type="project" value="InterPro"/>
</dbReference>
<reference evidence="5 6" key="1">
    <citation type="submission" date="2018-09" db="EMBL/GenBank/DDBJ databases">
        <title>Paenibacillus aracenensis nov. sp. isolated from a cave in southern Spain.</title>
        <authorList>
            <person name="Jurado V."/>
            <person name="Gutierrez-Patricio S."/>
            <person name="Gonzalez-Pimentel J.L."/>
            <person name="Miller A.Z."/>
            <person name="Laiz L."/>
            <person name="Saiz-Jimenez C."/>
        </authorList>
    </citation>
    <scope>NUCLEOTIDE SEQUENCE [LARGE SCALE GENOMIC DNA]</scope>
    <source>
        <strain evidence="5 6">DSM 22867</strain>
    </source>
</reference>
<dbReference type="InterPro" id="IPR003439">
    <property type="entry name" value="ABC_transporter-like_ATP-bd"/>
</dbReference>
<organism evidence="5 6">
    <name type="scientific">Paenibacillus nanensis</name>
    <dbReference type="NCBI Taxonomy" id="393251"/>
    <lineage>
        <taxon>Bacteria</taxon>
        <taxon>Bacillati</taxon>
        <taxon>Bacillota</taxon>
        <taxon>Bacilli</taxon>
        <taxon>Bacillales</taxon>
        <taxon>Paenibacillaceae</taxon>
        <taxon>Paenibacillus</taxon>
    </lineage>
</organism>
<feature type="domain" description="HTH LytTR-type" evidence="4">
    <location>
        <begin position="272"/>
        <end position="378"/>
    </location>
</feature>
<dbReference type="GO" id="GO:0005524">
    <property type="term" value="F:ATP binding"/>
    <property type="evidence" value="ECO:0007669"/>
    <property type="project" value="UniProtKB-KW"/>
</dbReference>
<sequence>MSLLQLSQLTKTKQNVVLLPAIDLSINGGQCVAIQTNYEQGLLLIRLILGMIPASGGSILFHGETLSRKEQVQKIAVYFQGDGVYERLKVRDYLLFWAKLYGVRPSIPDVLQLAGLADKADVTIAKMNDSERKRLHFARMIVQDPDLLVFETPEQNLDIESCMILRNMMVELAKRGKAILVTASSLESAISMTDEVYSLLHTGLKKIETKDPDEAALKDPIPNEPLSEAAVQDHLILEEELPPSFPEDSENAGGNEAAAAYEMPRPLKLEKIPAKIEDKIILFDPLEINYIESNEGLSQLHLNADVFPCAWTLNELEAKLKAYGFFRCHRSYIVNLQRVREVITWTRNSFSLVLDDPKKSSIPLSKNKYDALKDILGI</sequence>
<feature type="domain" description="ABC transporter" evidence="3">
    <location>
        <begin position="4"/>
        <end position="226"/>
    </location>
</feature>
<dbReference type="PANTHER" id="PTHR43335">
    <property type="entry name" value="ABC TRANSPORTER, ATP-BINDING PROTEIN"/>
    <property type="match status" value="1"/>
</dbReference>
<dbReference type="EMBL" id="QXQA01000019">
    <property type="protein sequence ID" value="RIX49260.1"/>
    <property type="molecule type" value="Genomic_DNA"/>
</dbReference>
<dbReference type="OrthoDB" id="9809318at2"/>
<dbReference type="InterPro" id="IPR012046">
    <property type="entry name" value="LytTR_ABC"/>
</dbReference>
<evidence type="ECO:0000313" key="6">
    <source>
        <dbReference type="Proteomes" id="UP000266482"/>
    </source>
</evidence>
<dbReference type="RefSeq" id="WP_119602525.1">
    <property type="nucleotide sequence ID" value="NZ_QXQA01000019.1"/>
</dbReference>
<evidence type="ECO:0000256" key="2">
    <source>
        <dbReference type="ARBA" id="ARBA00022448"/>
    </source>
</evidence>
<dbReference type="Pfam" id="PF00005">
    <property type="entry name" value="ABC_tran"/>
    <property type="match status" value="1"/>
</dbReference>
<dbReference type="Gene3D" id="2.40.50.1020">
    <property type="entry name" value="LytTr DNA-binding domain"/>
    <property type="match status" value="1"/>
</dbReference>
<comment type="similarity">
    <text evidence="1">Belongs to the ABC transporter superfamily.</text>
</comment>
<evidence type="ECO:0000313" key="5">
    <source>
        <dbReference type="EMBL" id="RIX49260.1"/>
    </source>
</evidence>
<dbReference type="PIRSF" id="PIRSF036612">
    <property type="entry name" value="ABC_ATP_LytTR"/>
    <property type="match status" value="1"/>
</dbReference>
<dbReference type="SUPFAM" id="SSF52540">
    <property type="entry name" value="P-loop containing nucleoside triphosphate hydrolases"/>
    <property type="match status" value="1"/>
</dbReference>
<dbReference type="AlphaFoldDB" id="A0A3A1UM78"/>
<gene>
    <name evidence="5" type="ORF">D3P08_23270</name>
</gene>
<keyword evidence="6" id="KW-1185">Reference proteome</keyword>
<dbReference type="GO" id="GO:0016887">
    <property type="term" value="F:ATP hydrolysis activity"/>
    <property type="evidence" value="ECO:0007669"/>
    <property type="project" value="InterPro"/>
</dbReference>
<dbReference type="PROSITE" id="PS50930">
    <property type="entry name" value="HTH_LYTTR"/>
    <property type="match status" value="1"/>
</dbReference>
<dbReference type="Gene3D" id="3.40.50.300">
    <property type="entry name" value="P-loop containing nucleotide triphosphate hydrolases"/>
    <property type="match status" value="1"/>
</dbReference>
<name>A0A3A1UM78_9BACL</name>
<dbReference type="InterPro" id="IPR027417">
    <property type="entry name" value="P-loop_NTPase"/>
</dbReference>
<keyword evidence="5" id="KW-0547">Nucleotide-binding</keyword>
<proteinExistence type="inferred from homology"/>
<dbReference type="InterPro" id="IPR007492">
    <property type="entry name" value="LytTR_DNA-bd_dom"/>
</dbReference>
<dbReference type="Pfam" id="PF04397">
    <property type="entry name" value="LytTR"/>
    <property type="match status" value="1"/>
</dbReference>